<name>A0A561UJM6_9ACTN</name>
<sequence length="137" mass="14862">MSAVRTNRSARRRTVRSSGTLPPEGSGAAMDRDHALPVRQWPITLVFVVVGLGLVVTWAVDFRYGLLVLGAGFGIGALLRLLVPEVGLLAVRSRFTDVLVLLFFGTAIVLLALVAPQNPWLHLPALENIGKYVGRQH</sequence>
<feature type="transmembrane region" description="Helical" evidence="2">
    <location>
        <begin position="66"/>
        <end position="83"/>
    </location>
</feature>
<dbReference type="OrthoDB" id="5192929at2"/>
<evidence type="ECO:0000313" key="4">
    <source>
        <dbReference type="Proteomes" id="UP000317940"/>
    </source>
</evidence>
<evidence type="ECO:0000256" key="2">
    <source>
        <dbReference type="SAM" id="Phobius"/>
    </source>
</evidence>
<evidence type="ECO:0000256" key="1">
    <source>
        <dbReference type="SAM" id="MobiDB-lite"/>
    </source>
</evidence>
<feature type="transmembrane region" description="Helical" evidence="2">
    <location>
        <begin position="95"/>
        <end position="115"/>
    </location>
</feature>
<accession>A0A561UJM6</accession>
<keyword evidence="2" id="KW-0472">Membrane</keyword>
<keyword evidence="2" id="KW-0812">Transmembrane</keyword>
<dbReference type="EMBL" id="VIWT01000001">
    <property type="protein sequence ID" value="TWF99570.1"/>
    <property type="molecule type" value="Genomic_DNA"/>
</dbReference>
<proteinExistence type="predicted"/>
<keyword evidence="4" id="KW-1185">Reference proteome</keyword>
<dbReference type="RefSeq" id="WP_145905800.1">
    <property type="nucleotide sequence ID" value="NZ_BAAAMZ010000006.1"/>
</dbReference>
<dbReference type="AlphaFoldDB" id="A0A561UJM6"/>
<dbReference type="InterPro" id="IPR021385">
    <property type="entry name" value="DUF3017"/>
</dbReference>
<keyword evidence="2" id="KW-1133">Transmembrane helix</keyword>
<comment type="caution">
    <text evidence="3">The sequence shown here is derived from an EMBL/GenBank/DDBJ whole genome shotgun (WGS) entry which is preliminary data.</text>
</comment>
<gene>
    <name evidence="3" type="ORF">FHX73_113417</name>
</gene>
<reference evidence="3 4" key="1">
    <citation type="submission" date="2019-06" db="EMBL/GenBank/DDBJ databases">
        <title>Sequencing the genomes of 1000 actinobacteria strains.</title>
        <authorList>
            <person name="Klenk H.-P."/>
        </authorList>
    </citation>
    <scope>NUCLEOTIDE SEQUENCE [LARGE SCALE GENOMIC DNA]</scope>
    <source>
        <strain evidence="3 4">DSM 44826</strain>
    </source>
</reference>
<feature type="transmembrane region" description="Helical" evidence="2">
    <location>
        <begin position="41"/>
        <end position="60"/>
    </location>
</feature>
<organism evidence="3 4">
    <name type="scientific">Kitasatospora viridis</name>
    <dbReference type="NCBI Taxonomy" id="281105"/>
    <lineage>
        <taxon>Bacteria</taxon>
        <taxon>Bacillati</taxon>
        <taxon>Actinomycetota</taxon>
        <taxon>Actinomycetes</taxon>
        <taxon>Kitasatosporales</taxon>
        <taxon>Streptomycetaceae</taxon>
        <taxon>Kitasatospora</taxon>
    </lineage>
</organism>
<dbReference type="Pfam" id="PF11222">
    <property type="entry name" value="DUF3017"/>
    <property type="match status" value="1"/>
</dbReference>
<protein>
    <submittedName>
        <fullName evidence="3">DUF3017 family protein</fullName>
    </submittedName>
</protein>
<dbReference type="Proteomes" id="UP000317940">
    <property type="component" value="Unassembled WGS sequence"/>
</dbReference>
<feature type="region of interest" description="Disordered" evidence="1">
    <location>
        <begin position="1"/>
        <end position="29"/>
    </location>
</feature>
<evidence type="ECO:0000313" key="3">
    <source>
        <dbReference type="EMBL" id="TWF99570.1"/>
    </source>
</evidence>